<organism evidence="1 2">
    <name type="scientific">Medicago truncatula</name>
    <name type="common">Barrel medic</name>
    <name type="synonym">Medicago tribuloides</name>
    <dbReference type="NCBI Taxonomy" id="3880"/>
    <lineage>
        <taxon>Eukaryota</taxon>
        <taxon>Viridiplantae</taxon>
        <taxon>Streptophyta</taxon>
        <taxon>Embryophyta</taxon>
        <taxon>Tracheophyta</taxon>
        <taxon>Spermatophyta</taxon>
        <taxon>Magnoliopsida</taxon>
        <taxon>eudicotyledons</taxon>
        <taxon>Gunneridae</taxon>
        <taxon>Pentapetalae</taxon>
        <taxon>rosids</taxon>
        <taxon>fabids</taxon>
        <taxon>Fabales</taxon>
        <taxon>Fabaceae</taxon>
        <taxon>Papilionoideae</taxon>
        <taxon>50 kb inversion clade</taxon>
        <taxon>NPAAA clade</taxon>
        <taxon>Hologalegina</taxon>
        <taxon>IRL clade</taxon>
        <taxon>Trifolieae</taxon>
        <taxon>Medicago</taxon>
    </lineage>
</organism>
<dbReference type="AlphaFoldDB" id="A0A396IKD1"/>
<gene>
    <name evidence="1" type="ORF">MtrunA17_Chr4g0067691</name>
</gene>
<dbReference type="EMBL" id="PSQE01000004">
    <property type="protein sequence ID" value="RHN64305.1"/>
    <property type="molecule type" value="Genomic_DNA"/>
</dbReference>
<dbReference type="Gramene" id="rna27109">
    <property type="protein sequence ID" value="RHN64305.1"/>
    <property type="gene ID" value="gene27109"/>
</dbReference>
<protein>
    <submittedName>
        <fullName evidence="1">Uncharacterized protein</fullName>
    </submittedName>
</protein>
<evidence type="ECO:0000313" key="1">
    <source>
        <dbReference type="EMBL" id="RHN64305.1"/>
    </source>
</evidence>
<proteinExistence type="predicted"/>
<evidence type="ECO:0000313" key="2">
    <source>
        <dbReference type="Proteomes" id="UP000265566"/>
    </source>
</evidence>
<accession>A0A396IKD1</accession>
<comment type="caution">
    <text evidence="1">The sequence shown here is derived from an EMBL/GenBank/DDBJ whole genome shotgun (WGS) entry which is preliminary data.</text>
</comment>
<sequence>MGDGSCLPQLCIFPCLLPVLIHSCISLTMSSLHLLPVLVHNC</sequence>
<dbReference type="Proteomes" id="UP000265566">
    <property type="component" value="Chromosome 4"/>
</dbReference>
<name>A0A396IKD1_MEDTR</name>
<reference evidence="2" key="1">
    <citation type="journal article" date="2018" name="Nat. Plants">
        <title>Whole-genome landscape of Medicago truncatula symbiotic genes.</title>
        <authorList>
            <person name="Pecrix Y."/>
            <person name="Staton S.E."/>
            <person name="Sallet E."/>
            <person name="Lelandais-Briere C."/>
            <person name="Moreau S."/>
            <person name="Carrere S."/>
            <person name="Blein T."/>
            <person name="Jardinaud M.F."/>
            <person name="Latrasse D."/>
            <person name="Zouine M."/>
            <person name="Zahm M."/>
            <person name="Kreplak J."/>
            <person name="Mayjonade B."/>
            <person name="Satge C."/>
            <person name="Perez M."/>
            <person name="Cauet S."/>
            <person name="Marande W."/>
            <person name="Chantry-Darmon C."/>
            <person name="Lopez-Roques C."/>
            <person name="Bouchez O."/>
            <person name="Berard A."/>
            <person name="Debelle F."/>
            <person name="Munos S."/>
            <person name="Bendahmane A."/>
            <person name="Berges H."/>
            <person name="Niebel A."/>
            <person name="Buitink J."/>
            <person name="Frugier F."/>
            <person name="Benhamed M."/>
            <person name="Crespi M."/>
            <person name="Gouzy J."/>
            <person name="Gamas P."/>
        </authorList>
    </citation>
    <scope>NUCLEOTIDE SEQUENCE [LARGE SCALE GENOMIC DNA]</scope>
    <source>
        <strain evidence="2">cv. Jemalong A17</strain>
    </source>
</reference>